<proteinExistence type="predicted"/>
<evidence type="ECO:0000313" key="2">
    <source>
        <dbReference type="Proteomes" id="UP000735302"/>
    </source>
</evidence>
<dbReference type="Proteomes" id="UP000735302">
    <property type="component" value="Unassembled WGS sequence"/>
</dbReference>
<comment type="caution">
    <text evidence="1">The sequence shown here is derived from an EMBL/GenBank/DDBJ whole genome shotgun (WGS) entry which is preliminary data.</text>
</comment>
<organism evidence="1 2">
    <name type="scientific">Plakobranchus ocellatus</name>
    <dbReference type="NCBI Taxonomy" id="259542"/>
    <lineage>
        <taxon>Eukaryota</taxon>
        <taxon>Metazoa</taxon>
        <taxon>Spiralia</taxon>
        <taxon>Lophotrochozoa</taxon>
        <taxon>Mollusca</taxon>
        <taxon>Gastropoda</taxon>
        <taxon>Heterobranchia</taxon>
        <taxon>Euthyneura</taxon>
        <taxon>Panpulmonata</taxon>
        <taxon>Sacoglossa</taxon>
        <taxon>Placobranchoidea</taxon>
        <taxon>Plakobranchidae</taxon>
        <taxon>Plakobranchus</taxon>
    </lineage>
</organism>
<sequence length="77" mass="9012">MERWVDGAIEIGKGRYKRYQKLRTSDECHNYFNKVIQCRERTDCTRVWYSASKALLPLNGCKFGDGEQLTPKLVLRA</sequence>
<accession>A0AAV4AL41</accession>
<keyword evidence="2" id="KW-1185">Reference proteome</keyword>
<reference evidence="1 2" key="1">
    <citation type="journal article" date="2021" name="Elife">
        <title>Chloroplast acquisition without the gene transfer in kleptoplastic sea slugs, Plakobranchus ocellatus.</title>
        <authorList>
            <person name="Maeda T."/>
            <person name="Takahashi S."/>
            <person name="Yoshida T."/>
            <person name="Shimamura S."/>
            <person name="Takaki Y."/>
            <person name="Nagai Y."/>
            <person name="Toyoda A."/>
            <person name="Suzuki Y."/>
            <person name="Arimoto A."/>
            <person name="Ishii H."/>
            <person name="Satoh N."/>
            <person name="Nishiyama T."/>
            <person name="Hasebe M."/>
            <person name="Maruyama T."/>
            <person name="Minagawa J."/>
            <person name="Obokata J."/>
            <person name="Shigenobu S."/>
        </authorList>
    </citation>
    <scope>NUCLEOTIDE SEQUENCE [LARGE SCALE GENOMIC DNA]</scope>
</reference>
<dbReference type="EMBL" id="BLXT01004038">
    <property type="protein sequence ID" value="GFO09021.1"/>
    <property type="molecule type" value="Genomic_DNA"/>
</dbReference>
<dbReference type="AlphaFoldDB" id="A0AAV4AL41"/>
<protein>
    <submittedName>
        <fullName evidence="1">Uncharacterized protein</fullName>
    </submittedName>
</protein>
<name>A0AAV4AL41_9GAST</name>
<evidence type="ECO:0000313" key="1">
    <source>
        <dbReference type="EMBL" id="GFO09021.1"/>
    </source>
</evidence>
<gene>
    <name evidence="1" type="ORF">PoB_003552600</name>
</gene>